<dbReference type="InterPro" id="IPR029063">
    <property type="entry name" value="SAM-dependent_MTases_sf"/>
</dbReference>
<dbReference type="EMBL" id="HBJA01138754">
    <property type="protein sequence ID" value="CAE0836436.1"/>
    <property type="molecule type" value="Transcribed_RNA"/>
</dbReference>
<protein>
    <recommendedName>
        <fullName evidence="2">Methyltransferase domain-containing protein</fullName>
    </recommendedName>
</protein>
<dbReference type="SUPFAM" id="SSF53335">
    <property type="entry name" value="S-adenosyl-L-methionine-dependent methyltransferases"/>
    <property type="match status" value="1"/>
</dbReference>
<proteinExistence type="predicted"/>
<dbReference type="Gene3D" id="3.40.50.150">
    <property type="entry name" value="Vaccinia Virus protein VP39"/>
    <property type="match status" value="1"/>
</dbReference>
<evidence type="ECO:0000313" key="1">
    <source>
        <dbReference type="EMBL" id="CAE0836436.1"/>
    </source>
</evidence>
<evidence type="ECO:0008006" key="2">
    <source>
        <dbReference type="Google" id="ProtNLM"/>
    </source>
</evidence>
<dbReference type="AlphaFoldDB" id="A0A7S4LL81"/>
<sequence>MGKIIDEALMAAGARDVMMSAGHKSVGDETLAKKVLPANGSAEPIEAGNPTWENLTPLVWRNAIYSEKAAGTAMAQLFEQQVALFKDIFDEKRQAYDQCAIVEVGMGTAELFSKITGNVDTLVGVELSQPMIDLAFELHGELKELSGSKVHLVQGNAVELCDVIERSVYPKEHAFWSEKTLRLSCMCMNTFGILPGDALKDAALRQMFLCAGAGGLVIVGCWHSESLPQGYKEFYRHHPELCGPCSEKDFDYEKGNFRSETGYESHWWSKEELETIVKRNFPWALEGLRLRFEVRGLGIFAICEIVQTVSC</sequence>
<gene>
    <name evidence="1" type="ORF">EGYM00163_LOCUS47800</name>
</gene>
<accession>A0A7S4LL81</accession>
<reference evidence="1" key="1">
    <citation type="submission" date="2021-01" db="EMBL/GenBank/DDBJ databases">
        <authorList>
            <person name="Corre E."/>
            <person name="Pelletier E."/>
            <person name="Niang G."/>
            <person name="Scheremetjew M."/>
            <person name="Finn R."/>
            <person name="Kale V."/>
            <person name="Holt S."/>
            <person name="Cochrane G."/>
            <person name="Meng A."/>
            <person name="Brown T."/>
            <person name="Cohen L."/>
        </authorList>
    </citation>
    <scope>NUCLEOTIDE SEQUENCE</scope>
    <source>
        <strain evidence="1">CCMP1594</strain>
    </source>
</reference>
<organism evidence="1">
    <name type="scientific">Eutreptiella gymnastica</name>
    <dbReference type="NCBI Taxonomy" id="73025"/>
    <lineage>
        <taxon>Eukaryota</taxon>
        <taxon>Discoba</taxon>
        <taxon>Euglenozoa</taxon>
        <taxon>Euglenida</taxon>
        <taxon>Spirocuta</taxon>
        <taxon>Euglenophyceae</taxon>
        <taxon>Eutreptiales</taxon>
        <taxon>Eutreptiaceae</taxon>
        <taxon>Eutreptiella</taxon>
    </lineage>
</organism>
<name>A0A7S4LL81_9EUGL</name>